<dbReference type="CDD" id="cd02966">
    <property type="entry name" value="TlpA_like_family"/>
    <property type="match status" value="1"/>
</dbReference>
<organism evidence="2 3">
    <name type="scientific">Flavobacterium ichthyis</name>
    <dbReference type="NCBI Taxonomy" id="2698827"/>
    <lineage>
        <taxon>Bacteria</taxon>
        <taxon>Pseudomonadati</taxon>
        <taxon>Bacteroidota</taxon>
        <taxon>Flavobacteriia</taxon>
        <taxon>Flavobacteriales</taxon>
        <taxon>Flavobacteriaceae</taxon>
        <taxon>Flavobacterium</taxon>
    </lineage>
</organism>
<name>A0ABW9Z627_9FLAO</name>
<dbReference type="InterPro" id="IPR036249">
    <property type="entry name" value="Thioredoxin-like_sf"/>
</dbReference>
<sequence length="174" mass="20146">MKILLLAIGLSLFGCNKTEKQLTLPPNPLKVYESNGVKVKSYNFNGLDYFLKQENDTLYVINFWATWCKPCVEELPHFEKLNRVAKNSKTKVLLVSIDFPKMVESKLLPYIKENNIQSEVVLLNDPDANSWIPKVDVSWSGAIPATIIYKNSEKRFFEKSFTYEELETEIKKFN</sequence>
<dbReference type="InterPro" id="IPR000866">
    <property type="entry name" value="AhpC/TSA"/>
</dbReference>
<dbReference type="SUPFAM" id="SSF52833">
    <property type="entry name" value="Thioredoxin-like"/>
    <property type="match status" value="1"/>
</dbReference>
<evidence type="ECO:0000313" key="2">
    <source>
        <dbReference type="EMBL" id="NBL64134.1"/>
    </source>
</evidence>
<keyword evidence="3" id="KW-1185">Reference proteome</keyword>
<dbReference type="InterPro" id="IPR050553">
    <property type="entry name" value="Thioredoxin_ResA/DsbE_sf"/>
</dbReference>
<gene>
    <name evidence="2" type="ORF">GV828_02845</name>
</gene>
<feature type="domain" description="Thioredoxin" evidence="1">
    <location>
        <begin position="18"/>
        <end position="174"/>
    </location>
</feature>
<dbReference type="PANTHER" id="PTHR42852:SF13">
    <property type="entry name" value="PROTEIN DIPZ"/>
    <property type="match status" value="1"/>
</dbReference>
<dbReference type="RefSeq" id="WP_166535950.1">
    <property type="nucleotide sequence ID" value="NZ_JAABLM010000002.1"/>
</dbReference>
<comment type="caution">
    <text evidence="2">The sequence shown here is derived from an EMBL/GenBank/DDBJ whole genome shotgun (WGS) entry which is preliminary data.</text>
</comment>
<accession>A0ABW9Z627</accession>
<reference evidence="3" key="1">
    <citation type="submission" date="2020-01" db="EMBL/GenBank/DDBJ databases">
        <title>Sphingomonas sp. strain CSW-10.</title>
        <authorList>
            <person name="Chen W.-M."/>
        </authorList>
    </citation>
    <scope>NUCLEOTIDE SEQUENCE [LARGE SCALE GENOMIC DNA]</scope>
    <source>
        <strain evidence="3">NST-5</strain>
    </source>
</reference>
<dbReference type="EMBL" id="JAABLM010000002">
    <property type="protein sequence ID" value="NBL64134.1"/>
    <property type="molecule type" value="Genomic_DNA"/>
</dbReference>
<dbReference type="PROSITE" id="PS51352">
    <property type="entry name" value="THIOREDOXIN_2"/>
    <property type="match status" value="1"/>
</dbReference>
<protein>
    <submittedName>
        <fullName evidence="2">Redoxin domain-containing protein</fullName>
    </submittedName>
</protein>
<proteinExistence type="predicted"/>
<dbReference type="PANTHER" id="PTHR42852">
    <property type="entry name" value="THIOL:DISULFIDE INTERCHANGE PROTEIN DSBE"/>
    <property type="match status" value="1"/>
</dbReference>
<evidence type="ECO:0000313" key="3">
    <source>
        <dbReference type="Proteomes" id="UP000798602"/>
    </source>
</evidence>
<dbReference type="PROSITE" id="PS51257">
    <property type="entry name" value="PROKAR_LIPOPROTEIN"/>
    <property type="match status" value="1"/>
</dbReference>
<dbReference type="Gene3D" id="3.40.30.10">
    <property type="entry name" value="Glutaredoxin"/>
    <property type="match status" value="1"/>
</dbReference>
<dbReference type="InterPro" id="IPR013766">
    <property type="entry name" value="Thioredoxin_domain"/>
</dbReference>
<dbReference type="Proteomes" id="UP000798602">
    <property type="component" value="Unassembled WGS sequence"/>
</dbReference>
<dbReference type="Pfam" id="PF00578">
    <property type="entry name" value="AhpC-TSA"/>
    <property type="match status" value="1"/>
</dbReference>
<evidence type="ECO:0000259" key="1">
    <source>
        <dbReference type="PROSITE" id="PS51352"/>
    </source>
</evidence>